<reference evidence="1 2" key="1">
    <citation type="submission" date="2024-04" db="EMBL/GenBank/DDBJ databases">
        <title>Genome assembly C_amara_ONT_v2.</title>
        <authorList>
            <person name="Yant L."/>
            <person name="Moore C."/>
            <person name="Slenker M."/>
        </authorList>
    </citation>
    <scope>NUCLEOTIDE SEQUENCE [LARGE SCALE GENOMIC DNA]</scope>
    <source>
        <tissue evidence="1">Leaf</tissue>
    </source>
</reference>
<evidence type="ECO:0000313" key="2">
    <source>
        <dbReference type="Proteomes" id="UP001558713"/>
    </source>
</evidence>
<evidence type="ECO:0000313" key="1">
    <source>
        <dbReference type="EMBL" id="KAL1214166.1"/>
    </source>
</evidence>
<gene>
    <name evidence="1" type="ORF">V5N11_005725</name>
</gene>
<comment type="caution">
    <text evidence="1">The sequence shown here is derived from an EMBL/GenBank/DDBJ whole genome shotgun (WGS) entry which is preliminary data.</text>
</comment>
<dbReference type="Proteomes" id="UP001558713">
    <property type="component" value="Unassembled WGS sequence"/>
</dbReference>
<protein>
    <submittedName>
        <fullName evidence="1">Uncharacterized protein</fullName>
    </submittedName>
</protein>
<accession>A0ABD1B5D0</accession>
<keyword evidence="2" id="KW-1185">Reference proteome</keyword>
<dbReference type="AlphaFoldDB" id="A0ABD1B5D0"/>
<name>A0ABD1B5D0_CARAN</name>
<dbReference type="EMBL" id="JBANAX010000322">
    <property type="protein sequence ID" value="KAL1214166.1"/>
    <property type="molecule type" value="Genomic_DNA"/>
</dbReference>
<sequence length="136" mass="15829">MALQAWTEAKLRLPRAGFSQSLAFVNIHLMLACIDKQSIDPLTRRTFPWVLWNIWKAHNSFFFEQVCISAESLVKKAHDEADEWFIANTEPERPLVDRKSFVTRIWRPPLYYQSSPNAMWEAHGGVDNITVERHGC</sequence>
<organism evidence="1 2">
    <name type="scientific">Cardamine amara subsp. amara</name>
    <dbReference type="NCBI Taxonomy" id="228776"/>
    <lineage>
        <taxon>Eukaryota</taxon>
        <taxon>Viridiplantae</taxon>
        <taxon>Streptophyta</taxon>
        <taxon>Embryophyta</taxon>
        <taxon>Tracheophyta</taxon>
        <taxon>Spermatophyta</taxon>
        <taxon>Magnoliopsida</taxon>
        <taxon>eudicotyledons</taxon>
        <taxon>Gunneridae</taxon>
        <taxon>Pentapetalae</taxon>
        <taxon>rosids</taxon>
        <taxon>malvids</taxon>
        <taxon>Brassicales</taxon>
        <taxon>Brassicaceae</taxon>
        <taxon>Cardamineae</taxon>
        <taxon>Cardamine</taxon>
    </lineage>
</organism>
<proteinExistence type="predicted"/>